<dbReference type="InterPro" id="IPR007201">
    <property type="entry name" value="Mei2-like_Rrm_C"/>
</dbReference>
<accession>A0A2X0L3R7</accession>
<evidence type="ECO:0000256" key="1">
    <source>
        <dbReference type="SAM" id="MobiDB-lite"/>
    </source>
</evidence>
<evidence type="ECO:0000313" key="3">
    <source>
        <dbReference type="EMBL" id="SCZ89308.1"/>
    </source>
</evidence>
<name>A0A2X0L3R7_9BASI</name>
<keyword evidence="4" id="KW-1185">Reference proteome</keyword>
<feature type="compositionally biased region" description="Pro residues" evidence="1">
    <location>
        <begin position="197"/>
        <end position="209"/>
    </location>
</feature>
<reference evidence="4" key="1">
    <citation type="submission" date="2016-10" db="EMBL/GenBank/DDBJ databases">
        <authorList>
            <person name="Jeantristanb JTB J.-T."/>
            <person name="Ricardo R."/>
        </authorList>
    </citation>
    <scope>NUCLEOTIDE SEQUENCE [LARGE SCALE GENOMIC DNA]</scope>
</reference>
<feature type="region of interest" description="Disordered" evidence="1">
    <location>
        <begin position="54"/>
        <end position="123"/>
    </location>
</feature>
<dbReference type="AlphaFoldDB" id="A0A2X0L3R7"/>
<dbReference type="EMBL" id="FMWP01000013">
    <property type="protein sequence ID" value="SCZ89308.1"/>
    <property type="molecule type" value="Genomic_DNA"/>
</dbReference>
<feature type="compositionally biased region" description="Basic and acidic residues" evidence="1">
    <location>
        <begin position="107"/>
        <end position="123"/>
    </location>
</feature>
<feature type="region of interest" description="Disordered" evidence="1">
    <location>
        <begin position="600"/>
        <end position="619"/>
    </location>
</feature>
<gene>
    <name evidence="3" type="ORF">BZ3500_MVSOF-1268-A1-R1_CHR1-1G01096</name>
</gene>
<evidence type="ECO:0000313" key="4">
    <source>
        <dbReference type="Proteomes" id="UP000249723"/>
    </source>
</evidence>
<organism evidence="3 4">
    <name type="scientific">Microbotryum saponariae</name>
    <dbReference type="NCBI Taxonomy" id="289078"/>
    <lineage>
        <taxon>Eukaryota</taxon>
        <taxon>Fungi</taxon>
        <taxon>Dikarya</taxon>
        <taxon>Basidiomycota</taxon>
        <taxon>Pucciniomycotina</taxon>
        <taxon>Microbotryomycetes</taxon>
        <taxon>Microbotryales</taxon>
        <taxon>Microbotryaceae</taxon>
        <taxon>Microbotryum</taxon>
    </lineage>
</organism>
<dbReference type="Pfam" id="PF04059">
    <property type="entry name" value="RRM_2"/>
    <property type="match status" value="1"/>
</dbReference>
<feature type="region of interest" description="Disordered" evidence="1">
    <location>
        <begin position="338"/>
        <end position="370"/>
    </location>
</feature>
<feature type="region of interest" description="Disordered" evidence="1">
    <location>
        <begin position="300"/>
        <end position="326"/>
    </location>
</feature>
<feature type="compositionally biased region" description="Basic and acidic residues" evidence="1">
    <location>
        <begin position="349"/>
        <end position="359"/>
    </location>
</feature>
<protein>
    <submittedName>
        <fullName evidence="3">BZ3500_MvSof-1268-A1-R1_Chr1-1g01096 protein</fullName>
    </submittedName>
</protein>
<sequence length="880" mass="95443">MSRWNDDGVDDDTASSEQPHIFAPFSPIESSQALLATHHKHASLDRSFLDLESDAGDTDADAAKPPRSPTTNTTLSDSAASAPAQHALWLDTSGGFISVAAPSEPTHGPDDQNGREPGPKTRRVHPDFDPMQQHVNQFLFDPLRLSSDGDSSGPHWKGIDLLGLDTPPLTPHKPFSWQSVAPFARGASSVVGSSASPSPPESPMTPPHPGGLNHEFSPVVGSPARRLSLPVQSVSRRSSLAAFQTSPSHFGTDRFEALVSALDTSPRSMMPKQSTCSAPGTPGGALNLLIDDYSSLPDTKWSWPVPSKTTPAPPRPGDPADIDSTPTALDLDALNFALPRVDGSSPSTDRSHGEDDRSEPQASQSSRYIHVSATVSEEARAARLQELIVKAKNIPSYKGWCGTSARGIIVVFHDIRGANEFIAQIESLLKSSRVSACPISRKMFEEQMLDVDPLLQESLLSPSEGVLAITCNAPSHLRESSVLTLLSSMGSLRSFSIVELGIILCEYNDDRSAETARRELDGRVHDGIRFLCTFEPAMTNAMHLYTFGRKDPNSTARWRSISSPSTNFTSRDSYAAPISPLAPSFVPLKSIGEGCTPREARVESLDGPDGFNRGPQDSEYDIGGALAKSEVTASKVGAGVSARQIWPSSVKSTDKSMRVWQSASHRSLSLASSSSFTSSSIPSSSSNTAPLSLPLTHGIYRDERIPRNNVIDLERIKQGLDLRTTLMLKNIPNKLKDVDVMKFIDESVGRCYQFLYIRLDWSSGCNVEDLARFVRARVGTRWNLANSDKICVGKAGLITHFRNSSVLDQDEDRRPKLFYSPGHPLAGQPEPFPGRSLWNVQQSCDDPVRRARSAANAMNVGLFPSSRPTFKVAKARPTQI</sequence>
<feature type="compositionally biased region" description="Polar residues" evidence="1">
    <location>
        <begin position="69"/>
        <end position="79"/>
    </location>
</feature>
<proteinExistence type="predicted"/>
<dbReference type="OrthoDB" id="417481at2759"/>
<dbReference type="Proteomes" id="UP000249723">
    <property type="component" value="Unassembled WGS sequence"/>
</dbReference>
<feature type="region of interest" description="Disordered" evidence="1">
    <location>
        <begin position="1"/>
        <end position="25"/>
    </location>
</feature>
<feature type="region of interest" description="Disordered" evidence="1">
    <location>
        <begin position="188"/>
        <end position="218"/>
    </location>
</feature>
<evidence type="ECO:0000259" key="2">
    <source>
        <dbReference type="Pfam" id="PF04059"/>
    </source>
</evidence>
<feature type="domain" description="Mei2-like C-terminal RNA recognition motif" evidence="2">
    <location>
        <begin position="723"/>
        <end position="792"/>
    </location>
</feature>
<dbReference type="STRING" id="289078.A0A2X0L3R7"/>